<keyword evidence="2 5" id="KW-0227">DNA damage</keyword>
<dbReference type="PANTHER" id="PTHR10429:SF0">
    <property type="entry name" value="DNA-3-METHYLADENINE GLYCOSYLASE"/>
    <property type="match status" value="1"/>
</dbReference>
<reference evidence="6 7" key="1">
    <citation type="submission" date="2018-07" db="EMBL/GenBank/DDBJ databases">
        <title>Genomic Encyclopedia of Type Strains, Phase III (KMG-III): the genomes of soil and plant-associated and newly described type strains.</title>
        <authorList>
            <person name="Whitman W."/>
        </authorList>
    </citation>
    <scope>NUCLEOTIDE SEQUENCE [LARGE SCALE GENOMIC DNA]</scope>
    <source>
        <strain evidence="6 7">31-25a</strain>
    </source>
</reference>
<dbReference type="AlphaFoldDB" id="A0A368YR80"/>
<dbReference type="InterPro" id="IPR003180">
    <property type="entry name" value="MPG"/>
</dbReference>
<dbReference type="EMBL" id="QPJM01000007">
    <property type="protein sequence ID" value="RCW82725.1"/>
    <property type="molecule type" value="Genomic_DNA"/>
</dbReference>
<keyword evidence="7" id="KW-1185">Reference proteome</keyword>
<dbReference type="Proteomes" id="UP000253324">
    <property type="component" value="Unassembled WGS sequence"/>
</dbReference>
<gene>
    <name evidence="6" type="ORF">C7476_107137</name>
</gene>
<evidence type="ECO:0000256" key="4">
    <source>
        <dbReference type="ARBA" id="ARBA00023204"/>
    </source>
</evidence>
<evidence type="ECO:0000256" key="1">
    <source>
        <dbReference type="ARBA" id="ARBA00009232"/>
    </source>
</evidence>
<dbReference type="NCBIfam" id="TIGR00567">
    <property type="entry name" value="3mg"/>
    <property type="match status" value="1"/>
</dbReference>
<keyword evidence="3 5" id="KW-0378">Hydrolase</keyword>
<comment type="similarity">
    <text evidence="1 5">Belongs to the DNA glycosylase MPG family.</text>
</comment>
<dbReference type="Pfam" id="PF02245">
    <property type="entry name" value="Pur_DNA_glyco"/>
    <property type="match status" value="1"/>
</dbReference>
<keyword evidence="4 5" id="KW-0234">DNA repair</keyword>
<dbReference type="RefSeq" id="WP_114430590.1">
    <property type="nucleotide sequence ID" value="NZ_QPJM01000007.1"/>
</dbReference>
<dbReference type="NCBIfam" id="NF002003">
    <property type="entry name" value="PRK00802.1-3"/>
    <property type="match status" value="1"/>
</dbReference>
<dbReference type="OrthoDB" id="9794313at2"/>
<name>A0A368YR80_9HYPH</name>
<comment type="caution">
    <text evidence="6">The sequence shown here is derived from an EMBL/GenBank/DDBJ whole genome shotgun (WGS) entry which is preliminary data.</text>
</comment>
<dbReference type="PANTHER" id="PTHR10429">
    <property type="entry name" value="DNA-3-METHYLADENINE GLYCOSYLASE"/>
    <property type="match status" value="1"/>
</dbReference>
<evidence type="ECO:0000256" key="2">
    <source>
        <dbReference type="ARBA" id="ARBA00022763"/>
    </source>
</evidence>
<dbReference type="InterPro" id="IPR036995">
    <property type="entry name" value="MPG_sf"/>
</dbReference>
<evidence type="ECO:0000256" key="5">
    <source>
        <dbReference type="HAMAP-Rule" id="MF_00527"/>
    </source>
</evidence>
<proteinExistence type="inferred from homology"/>
<dbReference type="CDD" id="cd00540">
    <property type="entry name" value="AAG"/>
    <property type="match status" value="1"/>
</dbReference>
<evidence type="ECO:0000256" key="3">
    <source>
        <dbReference type="ARBA" id="ARBA00022801"/>
    </source>
</evidence>
<sequence>MINFGFFDRDAEAVGRDLIGMSVYVEGIGGRIVETEAYARDDPASHSFQGPRPRNRTMFEAAGHAYVYRSYGIHWCLNLVCTPGSAVLIRALEPTRGIETMQSRRSTGDISLLCSGPGRFAQALGIDKSHDGMSVLAWPFSFAPSDVNSDVCCGTRIGISRATEIPWRFGLRGSRFISKKFHP</sequence>
<protein>
    <recommendedName>
        <fullName evidence="5">Putative 3-methyladenine DNA glycosylase</fullName>
        <ecNumber evidence="5">3.2.2.-</ecNumber>
    </recommendedName>
</protein>
<organism evidence="6 7">
    <name type="scientific">Phyllobacterium bourgognense</name>
    <dbReference type="NCBI Taxonomy" id="314236"/>
    <lineage>
        <taxon>Bacteria</taxon>
        <taxon>Pseudomonadati</taxon>
        <taxon>Pseudomonadota</taxon>
        <taxon>Alphaproteobacteria</taxon>
        <taxon>Hyphomicrobiales</taxon>
        <taxon>Phyllobacteriaceae</taxon>
        <taxon>Phyllobacterium</taxon>
    </lineage>
</organism>
<dbReference type="SUPFAM" id="SSF50486">
    <property type="entry name" value="FMT C-terminal domain-like"/>
    <property type="match status" value="1"/>
</dbReference>
<dbReference type="Gene3D" id="3.10.300.10">
    <property type="entry name" value="Methylpurine-DNA glycosylase (MPG)"/>
    <property type="match status" value="1"/>
</dbReference>
<dbReference type="GO" id="GO:0003677">
    <property type="term" value="F:DNA binding"/>
    <property type="evidence" value="ECO:0007669"/>
    <property type="project" value="InterPro"/>
</dbReference>
<evidence type="ECO:0000313" key="6">
    <source>
        <dbReference type="EMBL" id="RCW82725.1"/>
    </source>
</evidence>
<dbReference type="InterPro" id="IPR011034">
    <property type="entry name" value="Formyl_transferase-like_C_sf"/>
</dbReference>
<accession>A0A368YR80</accession>
<dbReference type="EC" id="3.2.2.-" evidence="5"/>
<dbReference type="GO" id="GO:0006284">
    <property type="term" value="P:base-excision repair"/>
    <property type="evidence" value="ECO:0007669"/>
    <property type="project" value="InterPro"/>
</dbReference>
<evidence type="ECO:0000313" key="7">
    <source>
        <dbReference type="Proteomes" id="UP000253324"/>
    </source>
</evidence>
<dbReference type="GO" id="GO:0003905">
    <property type="term" value="F:alkylbase DNA N-glycosylase activity"/>
    <property type="evidence" value="ECO:0007669"/>
    <property type="project" value="InterPro"/>
</dbReference>
<dbReference type="HAMAP" id="MF_00527">
    <property type="entry name" value="3MGH"/>
    <property type="match status" value="1"/>
</dbReference>